<evidence type="ECO:0000313" key="3">
    <source>
        <dbReference type="Proteomes" id="UP000749646"/>
    </source>
</evidence>
<dbReference type="GO" id="GO:0043743">
    <property type="term" value="F:LPPG:FO 2-phospho-L-lactate transferase activity"/>
    <property type="evidence" value="ECO:0007669"/>
    <property type="project" value="InterPro"/>
</dbReference>
<comment type="caution">
    <text evidence="2">The sequence shown here is derived from an EMBL/GenBank/DDBJ whole genome shotgun (WGS) entry which is preliminary data.</text>
</comment>
<evidence type="ECO:0000256" key="1">
    <source>
        <dbReference type="SAM" id="MobiDB-lite"/>
    </source>
</evidence>
<dbReference type="OrthoDB" id="10267139at2759"/>
<protein>
    <submittedName>
        <fullName evidence="2">Uncharacterized protein</fullName>
    </submittedName>
</protein>
<dbReference type="InterPro" id="IPR002882">
    <property type="entry name" value="CofD"/>
</dbReference>
<feature type="compositionally biased region" description="Polar residues" evidence="1">
    <location>
        <begin position="205"/>
        <end position="214"/>
    </location>
</feature>
<name>A0A9P6IQR4_9FUNG</name>
<dbReference type="InterPro" id="IPR038136">
    <property type="entry name" value="CofD-like_dom_sf"/>
</dbReference>
<dbReference type="PANTHER" id="PTHR31240:SF0">
    <property type="entry name" value="MATERNAL EFFECT EMBRYO ARREST 18"/>
    <property type="match status" value="1"/>
</dbReference>
<sequence>MTPNIIYVLGISDNGGSTSEILRVLDGPAIGDIRSRLIRLIKPDPSDVGRIAIQELLGYRLPGHGNAYAIKNEWVEIVEGTHRLWNHIPSEKKEVIRGFLIYIQSEILKRAHKRFSFANGSIGNFFLTGARMFFGSLESAIFLFSAITGITEPTRVIPVINTNHGIAIAALLMNGNTILGQCAISHPSLSSSGDSFNAGHVRPGINSSGSSTARDGSKTPDLATLSQQQQHQQQRHLQQQ</sequence>
<dbReference type="AlphaFoldDB" id="A0A9P6IQR4"/>
<feature type="compositionally biased region" description="Low complexity" evidence="1">
    <location>
        <begin position="227"/>
        <end position="240"/>
    </location>
</feature>
<feature type="non-terminal residue" evidence="2">
    <location>
        <position position="240"/>
    </location>
</feature>
<feature type="region of interest" description="Disordered" evidence="1">
    <location>
        <begin position="195"/>
        <end position="240"/>
    </location>
</feature>
<organism evidence="2 3">
    <name type="scientific">Modicella reniformis</name>
    <dbReference type="NCBI Taxonomy" id="1440133"/>
    <lineage>
        <taxon>Eukaryota</taxon>
        <taxon>Fungi</taxon>
        <taxon>Fungi incertae sedis</taxon>
        <taxon>Mucoromycota</taxon>
        <taxon>Mortierellomycotina</taxon>
        <taxon>Mortierellomycetes</taxon>
        <taxon>Mortierellales</taxon>
        <taxon>Mortierellaceae</taxon>
        <taxon>Modicella</taxon>
    </lineage>
</organism>
<dbReference type="Pfam" id="PF01933">
    <property type="entry name" value="CofD"/>
    <property type="match status" value="1"/>
</dbReference>
<reference evidence="2" key="1">
    <citation type="journal article" date="2020" name="Fungal Divers.">
        <title>Resolving the Mortierellaceae phylogeny through synthesis of multi-gene phylogenetics and phylogenomics.</title>
        <authorList>
            <person name="Vandepol N."/>
            <person name="Liber J."/>
            <person name="Desiro A."/>
            <person name="Na H."/>
            <person name="Kennedy M."/>
            <person name="Barry K."/>
            <person name="Grigoriev I.V."/>
            <person name="Miller A.N."/>
            <person name="O'Donnell K."/>
            <person name="Stajich J.E."/>
            <person name="Bonito G."/>
        </authorList>
    </citation>
    <scope>NUCLEOTIDE SEQUENCE</scope>
    <source>
        <strain evidence="2">MES-2147</strain>
    </source>
</reference>
<dbReference type="Gene3D" id="3.40.50.10680">
    <property type="entry name" value="CofD-like domains"/>
    <property type="match status" value="1"/>
</dbReference>
<dbReference type="PANTHER" id="PTHR31240">
    <property type="entry name" value="MATERNAL EFFECT EMBRYO ARREST 18"/>
    <property type="match status" value="1"/>
</dbReference>
<gene>
    <name evidence="2" type="ORF">BGZ65_011921</name>
</gene>
<dbReference type="EMBL" id="JAAAHW010008336">
    <property type="protein sequence ID" value="KAF9944521.1"/>
    <property type="molecule type" value="Genomic_DNA"/>
</dbReference>
<keyword evidence="3" id="KW-1185">Reference proteome</keyword>
<dbReference type="SUPFAM" id="SSF142338">
    <property type="entry name" value="CofD-like"/>
    <property type="match status" value="1"/>
</dbReference>
<evidence type="ECO:0000313" key="2">
    <source>
        <dbReference type="EMBL" id="KAF9944521.1"/>
    </source>
</evidence>
<proteinExistence type="predicted"/>
<accession>A0A9P6IQR4</accession>
<dbReference type="Proteomes" id="UP000749646">
    <property type="component" value="Unassembled WGS sequence"/>
</dbReference>